<comment type="cofactor">
    <cofactor evidence="1">
        <name>pyridoxal 5'-phosphate</name>
        <dbReference type="ChEBI" id="CHEBI:597326"/>
    </cofactor>
</comment>
<feature type="domain" description="Aminotransferase class I/classII large" evidence="6">
    <location>
        <begin position="34"/>
        <end position="385"/>
    </location>
</feature>
<evidence type="ECO:0000256" key="2">
    <source>
        <dbReference type="ARBA" id="ARBA00012224"/>
    </source>
</evidence>
<dbReference type="SUPFAM" id="SSF53383">
    <property type="entry name" value="PLP-dependent transferases"/>
    <property type="match status" value="1"/>
</dbReference>
<dbReference type="InterPro" id="IPR051798">
    <property type="entry name" value="Class-II_PLP-Dep_Aminotrans"/>
</dbReference>
<keyword evidence="4" id="KW-0456">Lyase</keyword>
<dbReference type="GO" id="GO:0008483">
    <property type="term" value="F:transaminase activity"/>
    <property type="evidence" value="ECO:0007669"/>
    <property type="project" value="UniProtKB-KW"/>
</dbReference>
<dbReference type="InterPro" id="IPR015421">
    <property type="entry name" value="PyrdxlP-dep_Trfase_major"/>
</dbReference>
<evidence type="ECO:0000256" key="4">
    <source>
        <dbReference type="ARBA" id="ARBA00023239"/>
    </source>
</evidence>
<evidence type="ECO:0000259" key="6">
    <source>
        <dbReference type="Pfam" id="PF00155"/>
    </source>
</evidence>
<evidence type="ECO:0000256" key="1">
    <source>
        <dbReference type="ARBA" id="ARBA00001933"/>
    </source>
</evidence>
<dbReference type="CDD" id="cd00609">
    <property type="entry name" value="AAT_like"/>
    <property type="match status" value="1"/>
</dbReference>
<keyword evidence="7" id="KW-0032">Aminotransferase</keyword>
<keyword evidence="8" id="KW-1185">Reference proteome</keyword>
<accession>A0A7X2TP90</accession>
<dbReference type="Gene3D" id="3.40.640.10">
    <property type="entry name" value="Type I PLP-dependent aspartate aminotransferase-like (Major domain)"/>
    <property type="match status" value="1"/>
</dbReference>
<evidence type="ECO:0000256" key="5">
    <source>
        <dbReference type="ARBA" id="ARBA00037974"/>
    </source>
</evidence>
<dbReference type="GO" id="GO:0047804">
    <property type="term" value="F:cysteine-S-conjugate beta-lyase activity"/>
    <property type="evidence" value="ECO:0007669"/>
    <property type="project" value="UniProtKB-EC"/>
</dbReference>
<organism evidence="7 8">
    <name type="scientific">Bilifractor porci</name>
    <dbReference type="NCBI Taxonomy" id="2606636"/>
    <lineage>
        <taxon>Bacteria</taxon>
        <taxon>Bacillati</taxon>
        <taxon>Bacillota</taxon>
        <taxon>Clostridia</taxon>
        <taxon>Lachnospirales</taxon>
        <taxon>Lachnospiraceae</taxon>
        <taxon>Bilifractor</taxon>
    </lineage>
</organism>
<proteinExistence type="inferred from homology"/>
<dbReference type="InterPro" id="IPR015424">
    <property type="entry name" value="PyrdxlP-dep_Trfase"/>
</dbReference>
<dbReference type="EMBL" id="VUMV01000005">
    <property type="protein sequence ID" value="MST82360.1"/>
    <property type="molecule type" value="Genomic_DNA"/>
</dbReference>
<dbReference type="Pfam" id="PF00155">
    <property type="entry name" value="Aminotran_1_2"/>
    <property type="match status" value="1"/>
</dbReference>
<dbReference type="RefSeq" id="WP_154458261.1">
    <property type="nucleotide sequence ID" value="NZ_VUMV01000005.1"/>
</dbReference>
<comment type="similarity">
    <text evidence="5">Belongs to the class-II pyridoxal-phosphate-dependent aminotransferase family. MalY/PatB cystathionine beta-lyase subfamily.</text>
</comment>
<reference evidence="7 8" key="1">
    <citation type="submission" date="2019-08" db="EMBL/GenBank/DDBJ databases">
        <title>In-depth cultivation of the pig gut microbiome towards novel bacterial diversity and tailored functional studies.</title>
        <authorList>
            <person name="Wylensek D."/>
            <person name="Hitch T.C.A."/>
            <person name="Clavel T."/>
        </authorList>
    </citation>
    <scope>NUCLEOTIDE SEQUENCE [LARGE SCALE GENOMIC DNA]</scope>
    <source>
        <strain evidence="7 8">Oil+RF-744-WCA-WT-13</strain>
    </source>
</reference>
<dbReference type="AlphaFoldDB" id="A0A7X2TP90"/>
<dbReference type="InterPro" id="IPR004839">
    <property type="entry name" value="Aminotransferase_I/II_large"/>
</dbReference>
<dbReference type="EC" id="4.4.1.13" evidence="2"/>
<dbReference type="GO" id="GO:0030170">
    <property type="term" value="F:pyridoxal phosphate binding"/>
    <property type="evidence" value="ECO:0007669"/>
    <property type="project" value="InterPro"/>
</dbReference>
<evidence type="ECO:0000313" key="7">
    <source>
        <dbReference type="EMBL" id="MST82360.1"/>
    </source>
</evidence>
<dbReference type="InterPro" id="IPR027619">
    <property type="entry name" value="C-S_lyase_PatB-like"/>
</dbReference>
<keyword evidence="3" id="KW-0663">Pyridoxal phosphate</keyword>
<comment type="caution">
    <text evidence="7">The sequence shown here is derived from an EMBL/GenBank/DDBJ whole genome shotgun (WGS) entry which is preliminary data.</text>
</comment>
<evidence type="ECO:0000313" key="8">
    <source>
        <dbReference type="Proteomes" id="UP000466864"/>
    </source>
</evidence>
<sequence>MNKRYNLNEPVDRRGTSCLKYDFETERKNRNDLLPLWVADMDFRLPEEVLSAMRRRLDHGIFGYTDPKPAYEAAVQSWSLRRHGWKIGSGWNTITPGVVYAISTAIRAFTREGDAVLIQQPVYYPFSECIIKNRRTQIDSPLVYENGRYHIDFGDLERKIADHHVKLFLFCSPHNPVGRVWTREELLRVGEICRRYHVLVFADEIHCDFAFPGNRHIPFASLGPEYADLSIVGTSPSKTFNIAGLQVSNIIIPNDRLRAVFREENAAAGYSQANVFGLTACQAAYEMGERWFDEIRDYIWENVQFTDRFLREHLPEIRLVQPEGTYLLWLDMSGLHLSAEQLHRLITEKAHLWLDDGSIFGPSSSEFERINAATQRSVLEKALHQLETAVHSC</sequence>
<keyword evidence="7" id="KW-0808">Transferase</keyword>
<dbReference type="Gene3D" id="3.90.1150.10">
    <property type="entry name" value="Aspartate Aminotransferase, domain 1"/>
    <property type="match status" value="1"/>
</dbReference>
<dbReference type="InterPro" id="IPR015422">
    <property type="entry name" value="PyrdxlP-dep_Trfase_small"/>
</dbReference>
<gene>
    <name evidence="7" type="ORF">FYJ60_08535</name>
</gene>
<dbReference type="PANTHER" id="PTHR43525">
    <property type="entry name" value="PROTEIN MALY"/>
    <property type="match status" value="1"/>
</dbReference>
<evidence type="ECO:0000256" key="3">
    <source>
        <dbReference type="ARBA" id="ARBA00022898"/>
    </source>
</evidence>
<dbReference type="PANTHER" id="PTHR43525:SF1">
    <property type="entry name" value="PROTEIN MALY"/>
    <property type="match status" value="1"/>
</dbReference>
<dbReference type="NCBIfam" id="TIGR04350">
    <property type="entry name" value="C_S_lyase_PatB"/>
    <property type="match status" value="1"/>
</dbReference>
<dbReference type="Proteomes" id="UP000466864">
    <property type="component" value="Unassembled WGS sequence"/>
</dbReference>
<name>A0A7X2TP90_9FIRM</name>
<protein>
    <recommendedName>
        <fullName evidence="2">cysteine-S-conjugate beta-lyase</fullName>
        <ecNumber evidence="2">4.4.1.13</ecNumber>
    </recommendedName>
</protein>